<sequence length="155" mass="16529">MLNRTPLCLAITLTLAAATWSPLAHAAEDAATGGAAGAAAIDLERLEVRPQLEAQEGAVDLKRASDAIQDAVASDAMGRYPDNNLAESLQRLPGVSVTRDQGEGRFVVIRGLDSSLNRAVSRVKCNTSRDLLLAQLMDGQPSRPLIVQKLREPVF</sequence>
<keyword evidence="3" id="KW-0675">Receptor</keyword>
<dbReference type="AlphaFoldDB" id="A0A0K0GK57"/>
<reference evidence="3 4" key="1">
    <citation type="journal article" date="2008" name="BMC Genomics">
        <title>Genome sequence and rapid evolution of the rice pathogen Xanthomonas oryzae pv. oryzae PXO99A.</title>
        <authorList>
            <person name="Salzberg S.L."/>
            <person name="Sommer D.D."/>
            <person name="Schatz M.C."/>
            <person name="Phillippy A.M."/>
            <person name="Rabinowicz P.D."/>
            <person name="Tsuge S."/>
            <person name="Furutani A."/>
            <person name="Ochiai H."/>
            <person name="Delcher A.L."/>
            <person name="Kelley D."/>
            <person name="Madupu R."/>
            <person name="Puiu D."/>
            <person name="Radune D."/>
            <person name="Shumway M."/>
            <person name="Trapnell C."/>
            <person name="Aparna G."/>
            <person name="Jha G."/>
            <person name="Pandey A."/>
            <person name="Patil P.B."/>
            <person name="Ishihara H."/>
            <person name="Meyer D.F."/>
            <person name="Szurek B."/>
            <person name="Verdier V."/>
            <person name="Koebnik R."/>
            <person name="Dow J.M."/>
            <person name="Ryan R.P."/>
            <person name="Hirata H."/>
            <person name="Tsuyumu S."/>
            <person name="Won Lee S."/>
            <person name="Seo Y.S."/>
            <person name="Sriariyanum M."/>
            <person name="Ronald P.C."/>
            <person name="Sonti R.V."/>
            <person name="Van Sluys M.A."/>
            <person name="Leach J.E."/>
            <person name="White F.F."/>
            <person name="Bogdanove A.J."/>
        </authorList>
    </citation>
    <scope>NUCLEOTIDE SEQUENCE [LARGE SCALE GENOMIC DNA]</scope>
    <source>
        <strain evidence="3 4">PXO99A</strain>
    </source>
</reference>
<dbReference type="eggNOG" id="COG1629">
    <property type="taxonomic scope" value="Bacteria"/>
</dbReference>
<dbReference type="HOGENOM" id="CLU_1824577_0_0_6"/>
<evidence type="ECO:0000313" key="3">
    <source>
        <dbReference type="EMBL" id="ACD58669.1"/>
    </source>
</evidence>
<organism evidence="3 4">
    <name type="scientific">Xanthomonas oryzae pv. oryzae (strain PXO99A)</name>
    <dbReference type="NCBI Taxonomy" id="360094"/>
    <lineage>
        <taxon>Bacteria</taxon>
        <taxon>Pseudomonadati</taxon>
        <taxon>Pseudomonadota</taxon>
        <taxon>Gammaproteobacteria</taxon>
        <taxon>Lysobacterales</taxon>
        <taxon>Lysobacteraceae</taxon>
        <taxon>Xanthomonas</taxon>
    </lineage>
</organism>
<protein>
    <submittedName>
        <fullName evidence="3">TonB-dependent outer membrane receptor</fullName>
    </submittedName>
</protein>
<feature type="signal peptide" evidence="1">
    <location>
        <begin position="1"/>
        <end position="26"/>
    </location>
</feature>
<accession>A0A0K0GK57</accession>
<dbReference type="KEGG" id="xop:PXO_00303"/>
<evidence type="ECO:0000256" key="1">
    <source>
        <dbReference type="SAM" id="SignalP"/>
    </source>
</evidence>
<keyword evidence="1" id="KW-0732">Signal</keyword>
<gene>
    <name evidence="3" type="ordered locus">PXO_00303</name>
</gene>
<feature type="chain" id="PRO_5005330939" evidence="1">
    <location>
        <begin position="27"/>
        <end position="155"/>
    </location>
</feature>
<dbReference type="Gene3D" id="2.170.130.10">
    <property type="entry name" value="TonB-dependent receptor, plug domain"/>
    <property type="match status" value="1"/>
</dbReference>
<dbReference type="PANTHER" id="PTHR40980">
    <property type="entry name" value="PLUG DOMAIN-CONTAINING PROTEIN"/>
    <property type="match status" value="1"/>
</dbReference>
<dbReference type="InterPro" id="IPR037066">
    <property type="entry name" value="Plug_dom_sf"/>
</dbReference>
<dbReference type="InterPro" id="IPR012910">
    <property type="entry name" value="Plug_dom"/>
</dbReference>
<dbReference type="PANTHER" id="PTHR40980:SF4">
    <property type="entry name" value="TONB-DEPENDENT RECEPTOR-LIKE BETA-BARREL DOMAIN-CONTAINING PROTEIN"/>
    <property type="match status" value="1"/>
</dbReference>
<evidence type="ECO:0000259" key="2">
    <source>
        <dbReference type="Pfam" id="PF07715"/>
    </source>
</evidence>
<evidence type="ECO:0000313" key="4">
    <source>
        <dbReference type="Proteomes" id="UP000001740"/>
    </source>
</evidence>
<dbReference type="Proteomes" id="UP000001740">
    <property type="component" value="Chromosome"/>
</dbReference>
<proteinExistence type="predicted"/>
<name>A0A0K0GK57_XANOP</name>
<feature type="domain" description="TonB-dependent receptor plug" evidence="2">
    <location>
        <begin position="67"/>
        <end position="117"/>
    </location>
</feature>
<dbReference type="Pfam" id="PF07715">
    <property type="entry name" value="Plug"/>
    <property type="match status" value="1"/>
</dbReference>
<dbReference type="SUPFAM" id="SSF56935">
    <property type="entry name" value="Porins"/>
    <property type="match status" value="1"/>
</dbReference>
<dbReference type="EMBL" id="CP000967">
    <property type="protein sequence ID" value="ACD58669.1"/>
    <property type="molecule type" value="Genomic_DNA"/>
</dbReference>